<protein>
    <submittedName>
        <fullName evidence="1">(thale cress) hypothetical protein</fullName>
    </submittedName>
</protein>
<evidence type="ECO:0000313" key="2">
    <source>
        <dbReference type="Proteomes" id="UP000516314"/>
    </source>
</evidence>
<reference evidence="1 2" key="1">
    <citation type="submission" date="2020-09" db="EMBL/GenBank/DDBJ databases">
        <authorList>
            <person name="Ashkenazy H."/>
        </authorList>
    </citation>
    <scope>NUCLEOTIDE SEQUENCE [LARGE SCALE GENOMIC DNA]</scope>
    <source>
        <strain evidence="2">cv. Cdm-0</strain>
    </source>
</reference>
<accession>A0A7G2EPW1</accession>
<evidence type="ECO:0000313" key="1">
    <source>
        <dbReference type="EMBL" id="CAD5324735.1"/>
    </source>
</evidence>
<dbReference type="AlphaFoldDB" id="A0A7G2EPW1"/>
<proteinExistence type="predicted"/>
<sequence length="324" mass="36265">MRMMGLNTLRDLDLKVRQLFGMENTSVFVELSYIFEDKLTLLACVQPGPTMIGSDWQFRCFKSLSIGDKFVNLFVCFREGDSVIVGPTSESGKSGTSIAKCLEAGESSSACFVPTGVKLVAALEGGYFAGLLSSFQDNTIVYHPSSQFAIVQRSESEDDEFDDDNYTIATFQAGKEIVVYEDSGDDDFVEPPKKKSQCSEMIDDMDAKAAHVDLSKEDDNMFIRRTFATREDFRIALSIYAINRSASNSLVRAHQVGDSEEYEVRMAKLEHMCKVETRSRFSKHATSKVVASLLRAKYVKAFCGPRARELPDSMLSEHHVRITY</sequence>
<dbReference type="EMBL" id="LR881468">
    <property type="protein sequence ID" value="CAD5324735.1"/>
    <property type="molecule type" value="Genomic_DNA"/>
</dbReference>
<gene>
    <name evidence="1" type="ORF">AT9943_LOCUS12617</name>
</gene>
<organism evidence="1 2">
    <name type="scientific">Arabidopsis thaliana</name>
    <name type="common">Mouse-ear cress</name>
    <dbReference type="NCBI Taxonomy" id="3702"/>
    <lineage>
        <taxon>Eukaryota</taxon>
        <taxon>Viridiplantae</taxon>
        <taxon>Streptophyta</taxon>
        <taxon>Embryophyta</taxon>
        <taxon>Tracheophyta</taxon>
        <taxon>Spermatophyta</taxon>
        <taxon>Magnoliopsida</taxon>
        <taxon>eudicotyledons</taxon>
        <taxon>Gunneridae</taxon>
        <taxon>Pentapetalae</taxon>
        <taxon>rosids</taxon>
        <taxon>malvids</taxon>
        <taxon>Brassicales</taxon>
        <taxon>Brassicaceae</taxon>
        <taxon>Camelineae</taxon>
        <taxon>Arabidopsis</taxon>
    </lineage>
</organism>
<dbReference type="Proteomes" id="UP000516314">
    <property type="component" value="Chromosome 3"/>
</dbReference>
<name>A0A7G2EPW1_ARATH</name>